<dbReference type="OrthoDB" id="446481at2759"/>
<reference evidence="2" key="1">
    <citation type="submission" date="2021-02" db="EMBL/GenBank/DDBJ databases">
        <authorList>
            <person name="Dougan E. K."/>
            <person name="Rhodes N."/>
            <person name="Thang M."/>
            <person name="Chan C."/>
        </authorList>
    </citation>
    <scope>NUCLEOTIDE SEQUENCE</scope>
</reference>
<evidence type="ECO:0000313" key="1">
    <source>
        <dbReference type="EMBL" id="CAE8603407.1"/>
    </source>
</evidence>
<comment type="caution">
    <text evidence="2">The sequence shown here is derived from an EMBL/GenBank/DDBJ whole genome shotgun (WGS) entry which is preliminary data.</text>
</comment>
<organism evidence="2 3">
    <name type="scientific">Polarella glacialis</name>
    <name type="common">Dinoflagellate</name>
    <dbReference type="NCBI Taxonomy" id="89957"/>
    <lineage>
        <taxon>Eukaryota</taxon>
        <taxon>Sar</taxon>
        <taxon>Alveolata</taxon>
        <taxon>Dinophyceae</taxon>
        <taxon>Suessiales</taxon>
        <taxon>Suessiaceae</taxon>
        <taxon>Polarella</taxon>
    </lineage>
</organism>
<accession>A0A813I4B4</accession>
<protein>
    <submittedName>
        <fullName evidence="2">Uncharacterized protein</fullName>
    </submittedName>
</protein>
<name>A0A813I4B4_POLGL</name>
<dbReference type="AlphaFoldDB" id="A0A813I4B4"/>
<sequence length="206" mass="22299">SAAASAVVASSLQAPAFAKKSEGPPKQLEVSGGIQNRKDMNGGFSLVEGKLVNERAVYKKDDKKIYLMFNSCDQFQFADEITPDCTGWGLEKKSKWFMDGKEAYNIKIKPIKPVEVAGEVGAVPVAATQEGPDFGFQLPKFEMPKMALSGKESDDELLNMGDDVNSYIKSKGGGGSNFLTQAMTLSDDEKSASDRLEARLAGKMIR</sequence>
<evidence type="ECO:0000313" key="3">
    <source>
        <dbReference type="Proteomes" id="UP000626109"/>
    </source>
</evidence>
<dbReference type="EMBL" id="CAJNNW010002943">
    <property type="protein sequence ID" value="CAE8644860.1"/>
    <property type="molecule type" value="Genomic_DNA"/>
</dbReference>
<keyword evidence="4" id="KW-1185">Reference proteome</keyword>
<feature type="non-terminal residue" evidence="2">
    <location>
        <position position="206"/>
    </location>
</feature>
<dbReference type="Proteomes" id="UP000626109">
    <property type="component" value="Unassembled WGS sequence"/>
</dbReference>
<gene>
    <name evidence="1" type="ORF">PGLA1383_LOCUS21618</name>
    <name evidence="2" type="ORF">PGLA2088_LOCUS3422</name>
</gene>
<evidence type="ECO:0000313" key="4">
    <source>
        <dbReference type="Proteomes" id="UP000654075"/>
    </source>
</evidence>
<dbReference type="Proteomes" id="UP000654075">
    <property type="component" value="Unassembled WGS sequence"/>
</dbReference>
<evidence type="ECO:0000313" key="2">
    <source>
        <dbReference type="EMBL" id="CAE8644860.1"/>
    </source>
</evidence>
<dbReference type="EMBL" id="CAJNNV010015354">
    <property type="protein sequence ID" value="CAE8603407.1"/>
    <property type="molecule type" value="Genomic_DNA"/>
</dbReference>
<proteinExistence type="predicted"/>